<proteinExistence type="predicted"/>
<name>A0A6J1CUJ7_MOMCH</name>
<dbReference type="GeneID" id="111014359"/>
<keyword evidence="1" id="KW-0808">Transferase</keyword>
<dbReference type="GO" id="GO:0016746">
    <property type="term" value="F:acyltransferase activity"/>
    <property type="evidence" value="ECO:0007669"/>
    <property type="project" value="UniProtKB-KW"/>
</dbReference>
<dbReference type="PANTHER" id="PTHR34375:SF2">
    <property type="entry name" value="GATA ZINC FINGER PROTEIN"/>
    <property type="match status" value="1"/>
</dbReference>
<dbReference type="PANTHER" id="PTHR34375">
    <property type="entry name" value="GATA ZINC FINGER PROTEIN-RELATED"/>
    <property type="match status" value="1"/>
</dbReference>
<keyword evidence="4" id="KW-1185">Reference proteome</keyword>
<evidence type="ECO:0000256" key="1">
    <source>
        <dbReference type="ARBA" id="ARBA00022679"/>
    </source>
</evidence>
<dbReference type="SUPFAM" id="SSF52777">
    <property type="entry name" value="CoA-dependent acyltransferases"/>
    <property type="match status" value="2"/>
</dbReference>
<organism evidence="4 5">
    <name type="scientific">Momordica charantia</name>
    <name type="common">Bitter gourd</name>
    <name type="synonym">Balsam pear</name>
    <dbReference type="NCBI Taxonomy" id="3673"/>
    <lineage>
        <taxon>Eukaryota</taxon>
        <taxon>Viridiplantae</taxon>
        <taxon>Streptophyta</taxon>
        <taxon>Embryophyta</taxon>
        <taxon>Tracheophyta</taxon>
        <taxon>Spermatophyta</taxon>
        <taxon>Magnoliopsida</taxon>
        <taxon>eudicotyledons</taxon>
        <taxon>Gunneridae</taxon>
        <taxon>Pentapetalae</taxon>
        <taxon>rosids</taxon>
        <taxon>fabids</taxon>
        <taxon>Cucurbitales</taxon>
        <taxon>Cucurbitaceae</taxon>
        <taxon>Momordiceae</taxon>
        <taxon>Momordica</taxon>
    </lineage>
</organism>
<evidence type="ECO:0000256" key="2">
    <source>
        <dbReference type="ARBA" id="ARBA00023315"/>
    </source>
</evidence>
<sequence>MSDQTLPPPSGKPKSRPVGGTEYSWCRAVPGGTGTTVLGLLLSKSPDIPHLQSSLHRLQNLHPILRSKIRYDPSRRDFSFVTPPSPPLQVQIFDHAATARAVASHPDAHDPSVSDFHKILEQEINHHGTWLDPSDPSYAEADVMFASVYAVSESQWAVLLRLHTAACDRAGAAALLRELMAVESGETAVEIGDRGEIGLGIEDLIPNGKASKALWARGLDMLGYSLNSFRLANLEFRDAASQRFSQMIRLKMNSDETNKLLAGCKLRGIKLCGALAGAGLIATRCSKDLPRHQKEKYAVVTLNDCRSLLDPPLTTHHLGFYHSAILNTHDVSAEETLWEVAKRCFVSFSNAKDNNKHFSDMSDLNFLMNKAIQNPTLTPAASMRTALISVFEDPVVDTSHPAHQYLGLQDYIGCASAHGVGPSIALFDTIRDGQLDCACVYPSPLFSRDQMNRIFDEMKKILVDAMEVDEG</sequence>
<reference evidence="5" key="1">
    <citation type="submission" date="2025-08" db="UniProtKB">
        <authorList>
            <consortium name="RefSeq"/>
        </authorList>
    </citation>
    <scope>IDENTIFICATION</scope>
    <source>
        <strain evidence="5">OHB3-1</strain>
    </source>
</reference>
<dbReference type="RefSeq" id="XP_022144742.1">
    <property type="nucleotide sequence ID" value="XM_022289050.1"/>
</dbReference>
<evidence type="ECO:0000259" key="3">
    <source>
        <dbReference type="Pfam" id="PF16911"/>
    </source>
</evidence>
<dbReference type="Pfam" id="PF16911">
    <property type="entry name" value="PapA_C"/>
    <property type="match status" value="1"/>
</dbReference>
<dbReference type="Proteomes" id="UP000504603">
    <property type="component" value="Unplaced"/>
</dbReference>
<evidence type="ECO:0000313" key="5">
    <source>
        <dbReference type="RefSeq" id="XP_022144742.1"/>
    </source>
</evidence>
<dbReference type="OrthoDB" id="439993at2759"/>
<dbReference type="Gene3D" id="3.30.559.10">
    <property type="entry name" value="Chloramphenicol acetyltransferase-like domain"/>
    <property type="match status" value="1"/>
</dbReference>
<accession>A0A6J1CUJ7</accession>
<keyword evidence="2" id="KW-0012">Acyltransferase</keyword>
<dbReference type="AlphaFoldDB" id="A0A6J1CUJ7"/>
<dbReference type="KEGG" id="mcha:111014359"/>
<protein>
    <submittedName>
        <fullName evidence="5">Uncharacterized protein LOC111014359</fullName>
    </submittedName>
</protein>
<feature type="domain" description="Phthiocerol/phthiodiolone dimycocerosyl transferase C-terminal" evidence="3">
    <location>
        <begin position="246"/>
        <end position="343"/>
    </location>
</feature>
<dbReference type="InterPro" id="IPR023213">
    <property type="entry name" value="CAT-like_dom_sf"/>
</dbReference>
<dbReference type="InterPro" id="IPR031641">
    <property type="entry name" value="PapA_C"/>
</dbReference>
<evidence type="ECO:0000313" key="4">
    <source>
        <dbReference type="Proteomes" id="UP000504603"/>
    </source>
</evidence>
<gene>
    <name evidence="5" type="primary">LOC111014359</name>
</gene>